<feature type="transmembrane region" description="Helical" evidence="1">
    <location>
        <begin position="129"/>
        <end position="150"/>
    </location>
</feature>
<dbReference type="PANTHER" id="PTHR37422:SF13">
    <property type="entry name" value="LIPOPOLYSACCHARIDE BIOSYNTHESIS PROTEIN PA4999-RELATED"/>
    <property type="match status" value="1"/>
</dbReference>
<accession>Q1YYW0</accession>
<keyword evidence="1" id="KW-0812">Transmembrane</keyword>
<dbReference type="PANTHER" id="PTHR37422">
    <property type="entry name" value="TEICHURONIC ACID BIOSYNTHESIS PROTEIN TUAE"/>
    <property type="match status" value="1"/>
</dbReference>
<feature type="transmembrane region" description="Helical" evidence="1">
    <location>
        <begin position="78"/>
        <end position="98"/>
    </location>
</feature>
<feature type="transmembrane region" description="Helical" evidence="1">
    <location>
        <begin position="353"/>
        <end position="370"/>
    </location>
</feature>
<feature type="transmembrane region" description="Helical" evidence="1">
    <location>
        <begin position="239"/>
        <end position="258"/>
    </location>
</feature>
<dbReference type="HOGENOM" id="CLU_589178_0_0_6"/>
<feature type="transmembrane region" description="Helical" evidence="1">
    <location>
        <begin position="9"/>
        <end position="29"/>
    </location>
</feature>
<dbReference type="RefSeq" id="WP_006229356.1">
    <property type="nucleotide sequence ID" value="NZ_CH724134.1"/>
</dbReference>
<comment type="caution">
    <text evidence="2">The sequence shown here is derived from an EMBL/GenBank/DDBJ whole genome shotgun (WGS) entry which is preliminary data.</text>
</comment>
<dbReference type="InterPro" id="IPR051533">
    <property type="entry name" value="WaaL-like"/>
</dbReference>
<dbReference type="AlphaFoldDB" id="Q1YYW0"/>
<feature type="transmembrane region" description="Helical" evidence="1">
    <location>
        <begin position="217"/>
        <end position="232"/>
    </location>
</feature>
<feature type="transmembrane region" description="Helical" evidence="1">
    <location>
        <begin position="104"/>
        <end position="122"/>
    </location>
</feature>
<protein>
    <submittedName>
        <fullName evidence="2">Uncharacterized protein</fullName>
    </submittedName>
</protein>
<evidence type="ECO:0000313" key="2">
    <source>
        <dbReference type="EMBL" id="EAS41448.1"/>
    </source>
</evidence>
<keyword evidence="1" id="KW-0472">Membrane</keyword>
<feature type="transmembrane region" description="Helical" evidence="1">
    <location>
        <begin position="195"/>
        <end position="211"/>
    </location>
</feature>
<evidence type="ECO:0000313" key="3">
    <source>
        <dbReference type="Proteomes" id="UP000003789"/>
    </source>
</evidence>
<dbReference type="EMBL" id="AAPH01000034">
    <property type="protein sequence ID" value="EAS41448.1"/>
    <property type="molecule type" value="Genomic_DNA"/>
</dbReference>
<feature type="transmembrane region" description="Helical" evidence="1">
    <location>
        <begin position="320"/>
        <end position="341"/>
    </location>
</feature>
<organism evidence="2 3">
    <name type="scientific">Photobacterium profundum 3TCK</name>
    <dbReference type="NCBI Taxonomy" id="314280"/>
    <lineage>
        <taxon>Bacteria</taxon>
        <taxon>Pseudomonadati</taxon>
        <taxon>Pseudomonadota</taxon>
        <taxon>Gammaproteobacteria</taxon>
        <taxon>Vibrionales</taxon>
        <taxon>Vibrionaceae</taxon>
        <taxon>Photobacterium</taxon>
    </lineage>
</organism>
<reference evidence="2 3" key="1">
    <citation type="submission" date="2006-03" db="EMBL/GenBank/DDBJ databases">
        <authorList>
            <person name="Bartlett D.H."/>
            <person name="Valle G."/>
            <person name="Lauro F.M."/>
            <person name="Vezzi A."/>
            <person name="Simonato F."/>
            <person name="Eloe E."/>
            <person name="Vitulo N."/>
            <person name="Stratton T.K."/>
            <person name="D'angelo M."/>
            <person name="Ferriera S."/>
            <person name="Johnson J."/>
            <person name="Kravitz S."/>
            <person name="Beeson K."/>
            <person name="Sutton G."/>
            <person name="Rogers Y."/>
            <person name="Friedman R."/>
            <person name="Frazier M."/>
            <person name="Venter J.C."/>
        </authorList>
    </citation>
    <scope>NUCLEOTIDE SEQUENCE [LARGE SCALE GENOMIC DNA]</scope>
    <source>
        <strain evidence="2 3">3TCK</strain>
    </source>
</reference>
<proteinExistence type="predicted"/>
<feature type="transmembrane region" description="Helical" evidence="1">
    <location>
        <begin position="170"/>
        <end position="188"/>
    </location>
</feature>
<sequence>MNKITNKIIVLFVTSLIGIAFFSFNLFVLKDDIKGLYDYKRIFVCFLLIVMSIHVLLHHEFRYKIIHQFNSLSQKVKVLFVIFFSSAAIANLFGLYFYRAQEDYFYFIGLMLFCAVISMVCYQGRTRIFIYFTLISYLLFFSVILGHWVAVAYDIELSFHSIISFANPRMLNQVQSWIIIPVMYFTIIAIRQSKTYILAILPLALNFAIIIALDGRGIAVSSITAILLWAWFDKSLRKMILSVFFHSLIAGFIIKLALLSPLPEYLVLGISPDAWTNIRTTDAGRLAVWIEALQMVSFLGHGGDAFICNSTTFGRPHNSILLILVNWGVISAISYSLLLLYAFKTIYLTKHRLIRVSGLSMLSGFAYSLVSGVVDSPLSQLTGAISIALFWASCQHFKRCEVNNVAITRITEKHFILILCSVLTIGLVGNKVYQRIDNNHYRGMPIGKTQFWVGQNCIDEEALLMK</sequence>
<dbReference type="Proteomes" id="UP000003789">
    <property type="component" value="Unassembled WGS sequence"/>
</dbReference>
<evidence type="ECO:0000256" key="1">
    <source>
        <dbReference type="SAM" id="Phobius"/>
    </source>
</evidence>
<keyword evidence="1" id="KW-1133">Transmembrane helix</keyword>
<feature type="transmembrane region" description="Helical" evidence="1">
    <location>
        <begin position="41"/>
        <end position="57"/>
    </location>
</feature>
<gene>
    <name evidence="2" type="ORF">P3TCK_06712</name>
</gene>
<name>Q1YYW0_9GAMM</name>
<feature type="transmembrane region" description="Helical" evidence="1">
    <location>
        <begin position="415"/>
        <end position="433"/>
    </location>
</feature>
<dbReference type="OrthoDB" id="5906412at2"/>